<name>A0ABR4CUQ4_9HELO</name>
<evidence type="ECO:0000256" key="1">
    <source>
        <dbReference type="SAM" id="SignalP"/>
    </source>
</evidence>
<feature type="domain" description="DUF7908" evidence="2">
    <location>
        <begin position="174"/>
        <end position="305"/>
    </location>
</feature>
<gene>
    <name evidence="3" type="ORF">VTL71DRAFT_12244</name>
</gene>
<evidence type="ECO:0000259" key="2">
    <source>
        <dbReference type="Pfam" id="PF25485"/>
    </source>
</evidence>
<evidence type="ECO:0000313" key="3">
    <source>
        <dbReference type="EMBL" id="KAL2072901.1"/>
    </source>
</evidence>
<feature type="signal peptide" evidence="1">
    <location>
        <begin position="1"/>
        <end position="19"/>
    </location>
</feature>
<keyword evidence="4" id="KW-1185">Reference proteome</keyword>
<comment type="caution">
    <text evidence="3">The sequence shown here is derived from an EMBL/GenBank/DDBJ whole genome shotgun (WGS) entry which is preliminary data.</text>
</comment>
<accession>A0ABR4CUQ4</accession>
<keyword evidence="1" id="KW-0732">Signal</keyword>
<dbReference type="InterPro" id="IPR057230">
    <property type="entry name" value="DUF7908"/>
</dbReference>
<sequence length="415" mass="43535">MLIQAWVSFLPFLARIAGAVPVVHERDSCDIFVGGGNRPTTINKIITTEIVYFPILIDTFISQNTVLRFRGGVAINVYNAPTQVRTIATGTSTATNTAVTTILPGNINIFQTINIINFPVVISTFVEQNTIIQANGGINIVINNAPTFVLTTAIATSTITATVTSTVNTSNSVPTAFLLAPVTDFNPARRLRRQAAQQQFIGFNGNIVTQCTEATVFSINNGQLTSNGNVVSTDTGVVSALFQTSQAIGNISTSFSITDRLIWSNTAFSQGVARFCSTGRSTFALFTTDATIAGCSPQTLIAVPASSCNNGVVGSSSSLSSIQSSTSPSSLSSVPSPTSATSSASSLSEASTSLSSLSSATSSISTTSSASSLTEASTSSSNQPSTPVSSQFLSIKRFEAKEIRLRRKHFVKIMK</sequence>
<feature type="chain" id="PRO_5047287112" description="DUF7908 domain-containing protein" evidence="1">
    <location>
        <begin position="20"/>
        <end position="415"/>
    </location>
</feature>
<reference evidence="3 4" key="1">
    <citation type="journal article" date="2024" name="Commun. Biol.">
        <title>Comparative genomic analysis of thermophilic fungi reveals convergent evolutionary adaptations and gene losses.</title>
        <authorList>
            <person name="Steindorff A.S."/>
            <person name="Aguilar-Pontes M.V."/>
            <person name="Robinson A.J."/>
            <person name="Andreopoulos B."/>
            <person name="LaButti K."/>
            <person name="Kuo A."/>
            <person name="Mondo S."/>
            <person name="Riley R."/>
            <person name="Otillar R."/>
            <person name="Haridas S."/>
            <person name="Lipzen A."/>
            <person name="Grimwood J."/>
            <person name="Schmutz J."/>
            <person name="Clum A."/>
            <person name="Reid I.D."/>
            <person name="Moisan M.C."/>
            <person name="Butler G."/>
            <person name="Nguyen T.T.M."/>
            <person name="Dewar K."/>
            <person name="Conant G."/>
            <person name="Drula E."/>
            <person name="Henrissat B."/>
            <person name="Hansel C."/>
            <person name="Singer S."/>
            <person name="Hutchinson M.I."/>
            <person name="de Vries R.P."/>
            <person name="Natvig D.O."/>
            <person name="Powell A.J."/>
            <person name="Tsang A."/>
            <person name="Grigoriev I.V."/>
        </authorList>
    </citation>
    <scope>NUCLEOTIDE SEQUENCE [LARGE SCALE GENOMIC DNA]</scope>
    <source>
        <strain evidence="3 4">CBS 494.80</strain>
    </source>
</reference>
<protein>
    <recommendedName>
        <fullName evidence="2">DUF7908 domain-containing protein</fullName>
    </recommendedName>
</protein>
<dbReference type="EMBL" id="JAZHXI010000004">
    <property type="protein sequence ID" value="KAL2072901.1"/>
    <property type="molecule type" value="Genomic_DNA"/>
</dbReference>
<dbReference type="Proteomes" id="UP001595075">
    <property type="component" value="Unassembled WGS sequence"/>
</dbReference>
<dbReference type="Pfam" id="PF25485">
    <property type="entry name" value="DUF7908"/>
    <property type="match status" value="1"/>
</dbReference>
<evidence type="ECO:0000313" key="4">
    <source>
        <dbReference type="Proteomes" id="UP001595075"/>
    </source>
</evidence>
<organism evidence="3 4">
    <name type="scientific">Oculimacula yallundae</name>
    <dbReference type="NCBI Taxonomy" id="86028"/>
    <lineage>
        <taxon>Eukaryota</taxon>
        <taxon>Fungi</taxon>
        <taxon>Dikarya</taxon>
        <taxon>Ascomycota</taxon>
        <taxon>Pezizomycotina</taxon>
        <taxon>Leotiomycetes</taxon>
        <taxon>Helotiales</taxon>
        <taxon>Ploettnerulaceae</taxon>
        <taxon>Oculimacula</taxon>
    </lineage>
</organism>
<proteinExistence type="predicted"/>